<accession>A0A1G2T5Q3</accession>
<gene>
    <name evidence="2" type="ORF">A2W58_00525</name>
</gene>
<sequence>MKNNKGFTLLVAIVTTSLLLLVSFVVVNVALKQLVLANASQESQYAFYAADSGTECAVYHDLKTIPTPFSLPFRSFSCNGSNITPTLVSNDGVVVTSRFTVNFPKGCAVVTVAKNVNGSTSIDSRGYNTCPSGALRRFERGVTLSY</sequence>
<reference evidence="2 3" key="1">
    <citation type="journal article" date="2016" name="Nat. Commun.">
        <title>Thousands of microbial genomes shed light on interconnected biogeochemical processes in an aquifer system.</title>
        <authorList>
            <person name="Anantharaman K."/>
            <person name="Brown C.T."/>
            <person name="Hug L.A."/>
            <person name="Sharon I."/>
            <person name="Castelle C.J."/>
            <person name="Probst A.J."/>
            <person name="Thomas B.C."/>
            <person name="Singh A."/>
            <person name="Wilkins M.J."/>
            <person name="Karaoz U."/>
            <person name="Brodie E.L."/>
            <person name="Williams K.H."/>
            <person name="Hubbard S.S."/>
            <person name="Banfield J.F."/>
        </authorList>
    </citation>
    <scope>NUCLEOTIDE SEQUENCE [LARGE SCALE GENOMIC DNA]</scope>
</reference>
<evidence type="ECO:0000256" key="1">
    <source>
        <dbReference type="SAM" id="Phobius"/>
    </source>
</evidence>
<proteinExistence type="predicted"/>
<dbReference type="EMBL" id="MHVL01000043">
    <property type="protein sequence ID" value="OHA92627.1"/>
    <property type="molecule type" value="Genomic_DNA"/>
</dbReference>
<feature type="transmembrane region" description="Helical" evidence="1">
    <location>
        <begin position="7"/>
        <end position="31"/>
    </location>
</feature>
<dbReference type="AlphaFoldDB" id="A0A1G2T5Q3"/>
<evidence type="ECO:0000313" key="3">
    <source>
        <dbReference type="Proteomes" id="UP000179264"/>
    </source>
</evidence>
<organism evidence="2 3">
    <name type="scientific">Candidatus Zambryskibacteria bacterium RIFCSPHIGHO2_02_38_10.5</name>
    <dbReference type="NCBI Taxonomy" id="1802742"/>
    <lineage>
        <taxon>Bacteria</taxon>
        <taxon>Candidatus Zambryskiibacteriota</taxon>
    </lineage>
</organism>
<dbReference type="Proteomes" id="UP000179264">
    <property type="component" value="Unassembled WGS sequence"/>
</dbReference>
<evidence type="ECO:0000313" key="2">
    <source>
        <dbReference type="EMBL" id="OHA92627.1"/>
    </source>
</evidence>
<name>A0A1G2T5Q3_9BACT</name>
<keyword evidence="1" id="KW-1133">Transmembrane helix</keyword>
<comment type="caution">
    <text evidence="2">The sequence shown here is derived from an EMBL/GenBank/DDBJ whole genome shotgun (WGS) entry which is preliminary data.</text>
</comment>
<keyword evidence="1" id="KW-0812">Transmembrane</keyword>
<protein>
    <recommendedName>
        <fullName evidence="4">Type 4 fimbrial biogenesis protein PilX N-terminal domain-containing protein</fullName>
    </recommendedName>
</protein>
<keyword evidence="1" id="KW-0472">Membrane</keyword>
<evidence type="ECO:0008006" key="4">
    <source>
        <dbReference type="Google" id="ProtNLM"/>
    </source>
</evidence>